<feature type="transmembrane region" description="Helical" evidence="8">
    <location>
        <begin position="174"/>
        <end position="191"/>
    </location>
</feature>
<evidence type="ECO:0000256" key="4">
    <source>
        <dbReference type="ARBA" id="ARBA00022475"/>
    </source>
</evidence>
<keyword evidence="5 8" id="KW-0812">Transmembrane</keyword>
<dbReference type="PANTHER" id="PTHR30413">
    <property type="entry name" value="INNER MEMBRANE TRANSPORT PERMEASE"/>
    <property type="match status" value="1"/>
</dbReference>
<feature type="transmembrane region" description="Helical" evidence="8">
    <location>
        <begin position="139"/>
        <end position="162"/>
    </location>
</feature>
<dbReference type="GO" id="GO:0015920">
    <property type="term" value="P:lipopolysaccharide transport"/>
    <property type="evidence" value="ECO:0007669"/>
    <property type="project" value="TreeGrafter"/>
</dbReference>
<evidence type="ECO:0000313" key="10">
    <source>
        <dbReference type="EMBL" id="CAA9549963.1"/>
    </source>
</evidence>
<keyword evidence="6 8" id="KW-1133">Transmembrane helix</keyword>
<keyword evidence="3 8" id="KW-0813">Transport</keyword>
<evidence type="ECO:0000256" key="5">
    <source>
        <dbReference type="ARBA" id="ARBA00022692"/>
    </source>
</evidence>
<evidence type="ECO:0000256" key="8">
    <source>
        <dbReference type="RuleBase" id="RU361157"/>
    </source>
</evidence>
<protein>
    <recommendedName>
        <fullName evidence="8">Transport permease protein</fullName>
    </recommendedName>
</protein>
<evidence type="ECO:0000256" key="3">
    <source>
        <dbReference type="ARBA" id="ARBA00022448"/>
    </source>
</evidence>
<evidence type="ECO:0000256" key="2">
    <source>
        <dbReference type="ARBA" id="ARBA00007783"/>
    </source>
</evidence>
<dbReference type="GO" id="GO:0140359">
    <property type="term" value="F:ABC-type transporter activity"/>
    <property type="evidence" value="ECO:0007669"/>
    <property type="project" value="InterPro"/>
</dbReference>
<keyword evidence="7 8" id="KW-0472">Membrane</keyword>
<dbReference type="InterPro" id="IPR047817">
    <property type="entry name" value="ABC2_TM_bact-type"/>
</dbReference>
<feature type="transmembrane region" description="Helical" evidence="8">
    <location>
        <begin position="31"/>
        <end position="56"/>
    </location>
</feature>
<sequence>MTADVRELVLHRELLRNFVVRDLRGRYKGSALGILWSLASPVLMLVVYSVAFSVILRVGATDGDYAISLMAAFLPWTFLATSVQFGATALLANAALISKVYFPREVLPLSLTTANLVNMGLALLFFVPFALVTRGADPWALLAAVPVTAAFFLFVVGLVLLASVLTVYFRDLEFLLSIGLTAWFFLTPVVYSEEFYAEDAVPDLAGQILRFNPALPFIEAFRDVFYRVQVPSAPRMAACVAIGTVTFVASYALFNRLKRNIAEEL</sequence>
<dbReference type="InterPro" id="IPR013525">
    <property type="entry name" value="ABC2_TM"/>
</dbReference>
<dbReference type="PROSITE" id="PS51012">
    <property type="entry name" value="ABC_TM2"/>
    <property type="match status" value="1"/>
</dbReference>
<dbReference type="Pfam" id="PF01061">
    <property type="entry name" value="ABC2_membrane"/>
    <property type="match status" value="1"/>
</dbReference>
<comment type="subcellular location">
    <subcellularLocation>
        <location evidence="1 8">Cell membrane</location>
        <topology evidence="1 8">Multi-pass membrane protein</topology>
    </subcellularLocation>
</comment>
<evidence type="ECO:0000256" key="1">
    <source>
        <dbReference type="ARBA" id="ARBA00004651"/>
    </source>
</evidence>
<name>A0A6J4UG87_9ACTN</name>
<feature type="transmembrane region" description="Helical" evidence="8">
    <location>
        <begin position="76"/>
        <end position="97"/>
    </location>
</feature>
<dbReference type="AlphaFoldDB" id="A0A6J4UG87"/>
<keyword evidence="4 8" id="KW-1003">Cell membrane</keyword>
<evidence type="ECO:0000256" key="6">
    <source>
        <dbReference type="ARBA" id="ARBA00022989"/>
    </source>
</evidence>
<evidence type="ECO:0000256" key="7">
    <source>
        <dbReference type="ARBA" id="ARBA00023136"/>
    </source>
</evidence>
<accession>A0A6J4UG87</accession>
<evidence type="ECO:0000259" key="9">
    <source>
        <dbReference type="PROSITE" id="PS51012"/>
    </source>
</evidence>
<feature type="domain" description="ABC transmembrane type-2" evidence="9">
    <location>
        <begin position="32"/>
        <end position="257"/>
    </location>
</feature>
<comment type="similarity">
    <text evidence="2 8">Belongs to the ABC-2 integral membrane protein family.</text>
</comment>
<proteinExistence type="inferred from homology"/>
<organism evidence="10">
    <name type="scientific">uncultured Thermoleophilia bacterium</name>
    <dbReference type="NCBI Taxonomy" id="1497501"/>
    <lineage>
        <taxon>Bacteria</taxon>
        <taxon>Bacillati</taxon>
        <taxon>Actinomycetota</taxon>
        <taxon>Thermoleophilia</taxon>
        <taxon>environmental samples</taxon>
    </lineage>
</organism>
<reference evidence="10" key="1">
    <citation type="submission" date="2020-02" db="EMBL/GenBank/DDBJ databases">
        <authorList>
            <person name="Meier V. D."/>
        </authorList>
    </citation>
    <scope>NUCLEOTIDE SEQUENCE</scope>
    <source>
        <strain evidence="10">AVDCRST_MAG79</strain>
    </source>
</reference>
<feature type="transmembrane region" description="Helical" evidence="8">
    <location>
        <begin position="235"/>
        <end position="254"/>
    </location>
</feature>
<dbReference type="PANTHER" id="PTHR30413:SF10">
    <property type="entry name" value="CAPSULE POLYSACCHARIDE EXPORT INNER-MEMBRANE PROTEIN CTRC"/>
    <property type="match status" value="1"/>
</dbReference>
<feature type="transmembrane region" description="Helical" evidence="8">
    <location>
        <begin position="109"/>
        <end position="133"/>
    </location>
</feature>
<dbReference type="EMBL" id="CADCWC010000402">
    <property type="protein sequence ID" value="CAA9549963.1"/>
    <property type="molecule type" value="Genomic_DNA"/>
</dbReference>
<dbReference type="GO" id="GO:0005886">
    <property type="term" value="C:plasma membrane"/>
    <property type="evidence" value="ECO:0007669"/>
    <property type="project" value="UniProtKB-SubCell"/>
</dbReference>
<gene>
    <name evidence="10" type="ORF">AVDCRST_MAG79-2616</name>
</gene>